<dbReference type="Proteomes" id="UP000184031">
    <property type="component" value="Unassembled WGS sequence"/>
</dbReference>
<gene>
    <name evidence="1" type="ORF">SAMN04487891_107135</name>
    <name evidence="2" type="ORF">SAMN05216293_1870</name>
</gene>
<evidence type="ECO:0000313" key="3">
    <source>
        <dbReference type="Proteomes" id="UP000184031"/>
    </source>
</evidence>
<dbReference type="Proteomes" id="UP000198940">
    <property type="component" value="Unassembled WGS sequence"/>
</dbReference>
<dbReference type="EMBL" id="FRAT01000004">
    <property type="protein sequence ID" value="SHK75634.1"/>
    <property type="molecule type" value="Genomic_DNA"/>
</dbReference>
<dbReference type="InterPro" id="IPR001451">
    <property type="entry name" value="Hexapep"/>
</dbReference>
<evidence type="ECO:0000313" key="4">
    <source>
        <dbReference type="Proteomes" id="UP000198940"/>
    </source>
</evidence>
<dbReference type="PANTHER" id="PTHR42811">
    <property type="entry name" value="SERINE ACETYLTRANSFERASE"/>
    <property type="match status" value="1"/>
</dbReference>
<proteinExistence type="predicted"/>
<reference evidence="2 3" key="1">
    <citation type="submission" date="2016-11" db="EMBL/GenBank/DDBJ databases">
        <authorList>
            <person name="Varghese N."/>
            <person name="Submissions S."/>
        </authorList>
    </citation>
    <scope>NUCLEOTIDE SEQUENCE [LARGE SCALE GENOMIC DNA]</scope>
    <source>
        <strain evidence="2 3">CGMCC 1.12174</strain>
        <strain evidence="1 4">DSM 26351</strain>
    </source>
</reference>
<dbReference type="EMBL" id="FOKU01000007">
    <property type="protein sequence ID" value="SFC21188.1"/>
    <property type="molecule type" value="Genomic_DNA"/>
</dbReference>
<dbReference type="SUPFAM" id="SSF51161">
    <property type="entry name" value="Trimeric LpxA-like enzymes"/>
    <property type="match status" value="1"/>
</dbReference>
<accession>A0A1M6V2I9</accession>
<protein>
    <submittedName>
        <fullName evidence="2">Serine O-acetyltransferase</fullName>
    </submittedName>
</protein>
<dbReference type="InterPro" id="IPR011004">
    <property type="entry name" value="Trimer_LpxA-like_sf"/>
</dbReference>
<comment type="caution">
    <text evidence="2">The sequence shown here is derived from an EMBL/GenBank/DDBJ whole genome shotgun (WGS) entry which is preliminary data.</text>
</comment>
<sequence>MRRYFLLAYQFAFVLHGLVFVRSSQRDLIIADVYGPNQQPSSKLKIFFDLLYKLASDTYFRTLFYFRTRGLLSHFLRIFFPRDKRFTIDINTRLGGGVVLAHPYSSIINAETIGNNLYINQLVTIGENNGLRPKIGNNVKLYTNATIIGGITIGDNVVVGAGSVVVKDVPSNCIVAGNPATIIKSIE</sequence>
<name>A0A1M6V2I9_9FLAO</name>
<dbReference type="OrthoDB" id="9814490at2"/>
<dbReference type="AlphaFoldDB" id="A0A1M6V2I9"/>
<dbReference type="STRING" id="1055723.SAMN05216293_1870"/>
<keyword evidence="4" id="KW-1185">Reference proteome</keyword>
<organism evidence="2 3">
    <name type="scientific">Flagellimonas taeanensis</name>
    <dbReference type="NCBI Taxonomy" id="1005926"/>
    <lineage>
        <taxon>Bacteria</taxon>
        <taxon>Pseudomonadati</taxon>
        <taxon>Bacteroidota</taxon>
        <taxon>Flavobacteriia</taxon>
        <taxon>Flavobacteriales</taxon>
        <taxon>Flavobacteriaceae</taxon>
        <taxon>Flagellimonas</taxon>
    </lineage>
</organism>
<evidence type="ECO:0000313" key="1">
    <source>
        <dbReference type="EMBL" id="SFC21188.1"/>
    </source>
</evidence>
<dbReference type="Pfam" id="PF00132">
    <property type="entry name" value="Hexapep"/>
    <property type="match status" value="1"/>
</dbReference>
<evidence type="ECO:0000313" key="2">
    <source>
        <dbReference type="EMBL" id="SHK75634.1"/>
    </source>
</evidence>
<dbReference type="Gene3D" id="2.160.10.10">
    <property type="entry name" value="Hexapeptide repeat proteins"/>
    <property type="match status" value="1"/>
</dbReference>